<feature type="domain" description="VOC" evidence="1">
    <location>
        <begin position="4"/>
        <end position="118"/>
    </location>
</feature>
<evidence type="ECO:0000259" key="1">
    <source>
        <dbReference type="PROSITE" id="PS51819"/>
    </source>
</evidence>
<sequence length="121" mass="12655">MANPFVHIELSSNDLPGAKTFYSSLFDWKLEDMPMGPGMVYTTIGVGEGTGGGMMPNAVPGTPSFWLAYVNVDDIKAATAKAEQLGGKVMQGVTPVADMGWFSVIVDPSGAALGLWQAKAA</sequence>
<protein>
    <submittedName>
        <fullName evidence="2">VOC family protein</fullName>
    </submittedName>
</protein>
<comment type="caution">
    <text evidence="2">The sequence shown here is derived from an EMBL/GenBank/DDBJ whole genome shotgun (WGS) entry which is preliminary data.</text>
</comment>
<accession>A0A844B854</accession>
<gene>
    <name evidence="2" type="ORF">GHT07_05455</name>
</gene>
<dbReference type="Pfam" id="PF00903">
    <property type="entry name" value="Glyoxalase"/>
    <property type="match status" value="1"/>
</dbReference>
<dbReference type="AlphaFoldDB" id="A0A844B854"/>
<organism evidence="2 3">
    <name type="scientific">Caenimonas koreensis DSM 17982</name>
    <dbReference type="NCBI Taxonomy" id="1121255"/>
    <lineage>
        <taxon>Bacteria</taxon>
        <taxon>Pseudomonadati</taxon>
        <taxon>Pseudomonadota</taxon>
        <taxon>Betaproteobacteria</taxon>
        <taxon>Burkholderiales</taxon>
        <taxon>Comamonadaceae</taxon>
        <taxon>Caenimonas</taxon>
    </lineage>
</organism>
<reference evidence="2 3" key="1">
    <citation type="submission" date="2019-11" db="EMBL/GenBank/DDBJ databases">
        <title>Caenimonas koreensis gen. nov., sp. nov., isolated from activated sludge.</title>
        <authorList>
            <person name="Seung H.R."/>
        </authorList>
    </citation>
    <scope>NUCLEOTIDE SEQUENCE [LARGE SCALE GENOMIC DNA]</scope>
    <source>
        <strain evidence="2 3">EMB320</strain>
    </source>
</reference>
<dbReference type="Proteomes" id="UP000487350">
    <property type="component" value="Unassembled WGS sequence"/>
</dbReference>
<dbReference type="InterPro" id="IPR052164">
    <property type="entry name" value="Anthracycline_SecMetBiosynth"/>
</dbReference>
<dbReference type="InterPro" id="IPR029068">
    <property type="entry name" value="Glyas_Bleomycin-R_OHBP_Dase"/>
</dbReference>
<dbReference type="OrthoDB" id="9793039at2"/>
<proteinExistence type="predicted"/>
<dbReference type="PANTHER" id="PTHR33993:SF14">
    <property type="entry name" value="GB|AAF24581.1"/>
    <property type="match status" value="1"/>
</dbReference>
<keyword evidence="3" id="KW-1185">Reference proteome</keyword>
<evidence type="ECO:0000313" key="3">
    <source>
        <dbReference type="Proteomes" id="UP000487350"/>
    </source>
</evidence>
<dbReference type="PROSITE" id="PS51819">
    <property type="entry name" value="VOC"/>
    <property type="match status" value="1"/>
</dbReference>
<dbReference type="SUPFAM" id="SSF54593">
    <property type="entry name" value="Glyoxalase/Bleomycin resistance protein/Dihydroxybiphenyl dioxygenase"/>
    <property type="match status" value="1"/>
</dbReference>
<dbReference type="RefSeq" id="WP_153584059.1">
    <property type="nucleotide sequence ID" value="NZ_WJBU01000005.1"/>
</dbReference>
<dbReference type="PANTHER" id="PTHR33993">
    <property type="entry name" value="GLYOXALASE-RELATED"/>
    <property type="match status" value="1"/>
</dbReference>
<dbReference type="Gene3D" id="3.10.180.10">
    <property type="entry name" value="2,3-Dihydroxybiphenyl 1,2-Dioxygenase, domain 1"/>
    <property type="match status" value="1"/>
</dbReference>
<dbReference type="InterPro" id="IPR037523">
    <property type="entry name" value="VOC_core"/>
</dbReference>
<dbReference type="InterPro" id="IPR004360">
    <property type="entry name" value="Glyas_Fos-R_dOase_dom"/>
</dbReference>
<dbReference type="CDD" id="cd07247">
    <property type="entry name" value="SgaA_N_like"/>
    <property type="match status" value="1"/>
</dbReference>
<evidence type="ECO:0000313" key="2">
    <source>
        <dbReference type="EMBL" id="MRD46711.1"/>
    </source>
</evidence>
<dbReference type="EMBL" id="WJBU01000005">
    <property type="protein sequence ID" value="MRD46711.1"/>
    <property type="molecule type" value="Genomic_DNA"/>
</dbReference>
<name>A0A844B854_9BURK</name>